<dbReference type="AlphaFoldDB" id="A0A1B6DY25"/>
<feature type="compositionally biased region" description="Polar residues" evidence="1">
    <location>
        <begin position="420"/>
        <end position="434"/>
    </location>
</feature>
<feature type="compositionally biased region" description="Basic and acidic residues" evidence="1">
    <location>
        <begin position="397"/>
        <end position="419"/>
    </location>
</feature>
<dbReference type="EMBL" id="GEDC01006716">
    <property type="protein sequence ID" value="JAS30582.1"/>
    <property type="molecule type" value="Transcribed_RNA"/>
</dbReference>
<feature type="compositionally biased region" description="Basic and acidic residues" evidence="1">
    <location>
        <begin position="282"/>
        <end position="344"/>
    </location>
</feature>
<feature type="region of interest" description="Disordered" evidence="1">
    <location>
        <begin position="480"/>
        <end position="506"/>
    </location>
</feature>
<feature type="compositionally biased region" description="Low complexity" evidence="1">
    <location>
        <begin position="345"/>
        <end position="368"/>
    </location>
</feature>
<sequence>KKGNKKILPQEEGETVADIEIPNIEENKGEWKEDKEFWNASNEPKPESLDSTAKEKDGGSLWKVQSANGAGGEIQKLKICRQRPADAPEISETGKKSTRSSRQSDGGTSSRSTDDSLHEDGDKDSKRLKHRTRTSSRNNSPLLESPKVVCGVSEESPTKIKIINVTNLTVNEDDSVKEIPTPNEQIEVLNNENKQEVQNDVISCDIPLPNDEQKKDIPTGTKEETLNEITIPPEKEVPVEPIIESLPEKSNVENESKSVLDLDVSDIPEPPTDDIPIQPSLKDIEDKVEENKEIVEDTVKESKQSVKDKIEENKEIVEARIREKKEIDDEKGEKEDKISEKKANGSDSASKSASSSSNDSDSDNSNNRKSNRKTTKVKLKRRNLKRSPKPSPTLENSIKESSDSEEESKKEEKVDHEQDTVNTSQNENETSKTPTFGGENEFALEERLPRKRRWGASKTIRPNKKPIVSISTNSLKELVPGAKPVPAEELQLSVEEEEGQIDDDDEEDEVTILIHEEK</sequence>
<feature type="compositionally biased region" description="Low complexity" evidence="1">
    <location>
        <begin position="100"/>
        <end position="111"/>
    </location>
</feature>
<protein>
    <submittedName>
        <fullName evidence="2">Uncharacterized protein</fullName>
    </submittedName>
</protein>
<accession>A0A1B6DY25</accession>
<feature type="compositionally biased region" description="Basic and acidic residues" evidence="1">
    <location>
        <begin position="112"/>
        <end position="125"/>
    </location>
</feature>
<name>A0A1B6DY25_9HEMI</name>
<feature type="region of interest" description="Disordered" evidence="1">
    <location>
        <begin position="246"/>
        <end position="460"/>
    </location>
</feature>
<reference evidence="2" key="1">
    <citation type="submission" date="2015-12" db="EMBL/GenBank/DDBJ databases">
        <title>De novo transcriptome assembly of four potential Pierce s Disease insect vectors from Arizona vineyards.</title>
        <authorList>
            <person name="Tassone E.E."/>
        </authorList>
    </citation>
    <scope>NUCLEOTIDE SEQUENCE</scope>
</reference>
<feature type="compositionally biased region" description="Basic and acidic residues" evidence="1">
    <location>
        <begin position="246"/>
        <end position="260"/>
    </location>
</feature>
<feature type="compositionally biased region" description="Acidic residues" evidence="1">
    <location>
        <begin position="494"/>
        <end position="506"/>
    </location>
</feature>
<feature type="compositionally biased region" description="Basic residues" evidence="1">
    <location>
        <begin position="369"/>
        <end position="388"/>
    </location>
</feature>
<feature type="non-terminal residue" evidence="2">
    <location>
        <position position="1"/>
    </location>
</feature>
<organism evidence="2">
    <name type="scientific">Clastoptera arizonana</name>
    <name type="common">Arizona spittle bug</name>
    <dbReference type="NCBI Taxonomy" id="38151"/>
    <lineage>
        <taxon>Eukaryota</taxon>
        <taxon>Metazoa</taxon>
        <taxon>Ecdysozoa</taxon>
        <taxon>Arthropoda</taxon>
        <taxon>Hexapoda</taxon>
        <taxon>Insecta</taxon>
        <taxon>Pterygota</taxon>
        <taxon>Neoptera</taxon>
        <taxon>Paraneoptera</taxon>
        <taxon>Hemiptera</taxon>
        <taxon>Auchenorrhyncha</taxon>
        <taxon>Cercopoidea</taxon>
        <taxon>Clastopteridae</taxon>
        <taxon>Clastoptera</taxon>
    </lineage>
</organism>
<evidence type="ECO:0000313" key="2">
    <source>
        <dbReference type="EMBL" id="JAS30582.1"/>
    </source>
</evidence>
<feature type="compositionally biased region" description="Basic and acidic residues" evidence="1">
    <location>
        <begin position="25"/>
        <end position="37"/>
    </location>
</feature>
<feature type="non-terminal residue" evidence="2">
    <location>
        <position position="518"/>
    </location>
</feature>
<proteinExistence type="predicted"/>
<evidence type="ECO:0000256" key="1">
    <source>
        <dbReference type="SAM" id="MobiDB-lite"/>
    </source>
</evidence>
<feature type="region of interest" description="Disordered" evidence="1">
    <location>
        <begin position="1"/>
        <end position="153"/>
    </location>
</feature>
<feature type="compositionally biased region" description="Basic and acidic residues" evidence="1">
    <location>
        <begin position="44"/>
        <end position="58"/>
    </location>
</feature>
<gene>
    <name evidence="2" type="ORF">g.18149</name>
</gene>